<accession>A0A1L7XAQ5</accession>
<keyword evidence="1" id="KW-0732">Signal</keyword>
<proteinExistence type="predicted"/>
<evidence type="ECO:0000256" key="1">
    <source>
        <dbReference type="SAM" id="SignalP"/>
    </source>
</evidence>
<dbReference type="EMBL" id="FJOG01000020">
    <property type="protein sequence ID" value="CZR62118.1"/>
    <property type="molecule type" value="Genomic_DNA"/>
</dbReference>
<organism evidence="2 3">
    <name type="scientific">Phialocephala subalpina</name>
    <dbReference type="NCBI Taxonomy" id="576137"/>
    <lineage>
        <taxon>Eukaryota</taxon>
        <taxon>Fungi</taxon>
        <taxon>Dikarya</taxon>
        <taxon>Ascomycota</taxon>
        <taxon>Pezizomycotina</taxon>
        <taxon>Leotiomycetes</taxon>
        <taxon>Helotiales</taxon>
        <taxon>Mollisiaceae</taxon>
        <taxon>Phialocephala</taxon>
        <taxon>Phialocephala fortinii species complex</taxon>
    </lineage>
</organism>
<reference evidence="2 3" key="1">
    <citation type="submission" date="2016-03" db="EMBL/GenBank/DDBJ databases">
        <authorList>
            <person name="Ploux O."/>
        </authorList>
    </citation>
    <scope>NUCLEOTIDE SEQUENCE [LARGE SCALE GENOMIC DNA]</scope>
    <source>
        <strain evidence="2 3">UAMH 11012</strain>
    </source>
</reference>
<name>A0A1L7XAQ5_9HELO</name>
<dbReference type="AlphaFoldDB" id="A0A1L7XAQ5"/>
<dbReference type="Gene3D" id="2.60.40.2970">
    <property type="match status" value="1"/>
</dbReference>
<sequence length="206" mass="22494">MPSHRTALAAGVILLIFVALYLVRDDFLPGPDNMTTSSSIPIQVSLSSDVSDASIFGSAKLRITLSNTSPHDISLLRWSSPLDNHVPAIGVISFTSSKTGDAAPCLNMKINHRMPTNGYFSADDQSIIHVPAHGKVDEEVVFKEPEVALIKGEEYKAKAQGNWMGVWVHEGGQKDEKLMFGDEMRTGKFESEDIVVNIPNDDEAEL</sequence>
<dbReference type="Proteomes" id="UP000184330">
    <property type="component" value="Unassembled WGS sequence"/>
</dbReference>
<feature type="chain" id="PRO_5012159794" evidence="1">
    <location>
        <begin position="26"/>
        <end position="206"/>
    </location>
</feature>
<protein>
    <submittedName>
        <fullName evidence="2">Uncharacterized protein</fullName>
    </submittedName>
</protein>
<evidence type="ECO:0000313" key="3">
    <source>
        <dbReference type="Proteomes" id="UP000184330"/>
    </source>
</evidence>
<gene>
    <name evidence="2" type="ORF">PAC_12015</name>
</gene>
<keyword evidence="3" id="KW-1185">Reference proteome</keyword>
<dbReference type="OrthoDB" id="4664297at2759"/>
<feature type="signal peptide" evidence="1">
    <location>
        <begin position="1"/>
        <end position="25"/>
    </location>
</feature>
<evidence type="ECO:0000313" key="2">
    <source>
        <dbReference type="EMBL" id="CZR62118.1"/>
    </source>
</evidence>